<evidence type="ECO:0000256" key="3">
    <source>
        <dbReference type="ARBA" id="ARBA00022771"/>
    </source>
</evidence>
<evidence type="ECO:0000256" key="2">
    <source>
        <dbReference type="ARBA" id="ARBA00022723"/>
    </source>
</evidence>
<evidence type="ECO:0000259" key="7">
    <source>
        <dbReference type="PROSITE" id="PS50950"/>
    </source>
</evidence>
<evidence type="ECO:0000256" key="1">
    <source>
        <dbReference type="ARBA" id="ARBA00001968"/>
    </source>
</evidence>
<keyword evidence="5 6" id="KW-0238">DNA-binding</keyword>
<dbReference type="InterPro" id="IPR027805">
    <property type="entry name" value="Transposase_HTH_dom"/>
</dbReference>
<comment type="cofactor">
    <cofactor evidence="1">
        <name>a divalent metal cation</name>
        <dbReference type="ChEBI" id="CHEBI:60240"/>
    </cofactor>
</comment>
<feature type="domain" description="THAP-type" evidence="7">
    <location>
        <begin position="1"/>
        <end position="72"/>
    </location>
</feature>
<comment type="caution">
    <text evidence="8">The sequence shown here is derived from an EMBL/GenBank/DDBJ whole genome shotgun (WGS) entry which is preliminary data.</text>
</comment>
<keyword evidence="2" id="KW-0479">Metal-binding</keyword>
<name>A0ABR3MLN9_9TELE</name>
<dbReference type="EMBL" id="JAYMGO010000011">
    <property type="protein sequence ID" value="KAL1265543.1"/>
    <property type="molecule type" value="Genomic_DNA"/>
</dbReference>
<gene>
    <name evidence="8" type="ORF">QQF64_003570</name>
</gene>
<dbReference type="PROSITE" id="PS50950">
    <property type="entry name" value="ZF_THAP"/>
    <property type="match status" value="1"/>
</dbReference>
<dbReference type="SMART" id="SM00980">
    <property type="entry name" value="THAP"/>
    <property type="match status" value="1"/>
</dbReference>
<dbReference type="InterPro" id="IPR006612">
    <property type="entry name" value="THAP_Znf"/>
</dbReference>
<keyword evidence="9" id="KW-1185">Reference proteome</keyword>
<dbReference type="PANTHER" id="PTHR23080">
    <property type="entry name" value="THAP DOMAIN PROTEIN"/>
    <property type="match status" value="1"/>
</dbReference>
<protein>
    <recommendedName>
        <fullName evidence="7">THAP-type domain-containing protein</fullName>
    </recommendedName>
</protein>
<sequence length="452" mass="51875">MSSRFNSVISFHSFPLHKETRKKWLHNIRREDYKVSPNTRICSRHFRSDDFIEQSTPTSRRLLRKGAVPTLFMWNDSSSTSAPKRFGLWKKRSVTSAIKQRPVQKNFQHQEHDYCLSAVHDDLVLDQTEDLRKEVERLKRRVAELAVLQRFCLGRFAASDDDIQFYTRFATYNHLMAFWRLIEPASHNMVGLTRARTAAATEVGSSNSTSCQSMQPIDEFFLFLVNLAVGLTERDLAHRFNIHQSAVSRIIKTWASFLCAILGSVRIWMSEEAVEAHMPKEFQDYPGTHVVIECIEMRCQAPSFLLLQGEGSQCTYRGLIGMAPHGAVTFVSSIFAGSVSDKELLKKSGIVSLLKPEMAIMVNKVLFIDDCVPCKVYQPAYLLKMEQMPVDKVREAQLRVHIERLFRRVKQHKLLDTVIPSSDTRTINRLYTVACLLINYQNGPLLKAWAND</sequence>
<dbReference type="Pfam" id="PF13613">
    <property type="entry name" value="HTH_Tnp_4"/>
    <property type="match status" value="1"/>
</dbReference>
<accession>A0ABR3MLN9</accession>
<dbReference type="SUPFAM" id="SSF57716">
    <property type="entry name" value="Glucocorticoid receptor-like (DNA-binding domain)"/>
    <property type="match status" value="1"/>
</dbReference>
<dbReference type="InterPro" id="IPR027806">
    <property type="entry name" value="HARBI1_dom"/>
</dbReference>
<evidence type="ECO:0000256" key="6">
    <source>
        <dbReference type="PROSITE-ProRule" id="PRU00309"/>
    </source>
</evidence>
<keyword evidence="3 6" id="KW-0863">Zinc-finger</keyword>
<dbReference type="InterPro" id="IPR038441">
    <property type="entry name" value="THAP_Znf_sf"/>
</dbReference>
<proteinExistence type="predicted"/>
<dbReference type="Pfam" id="PF13359">
    <property type="entry name" value="DDE_Tnp_4"/>
    <property type="match status" value="1"/>
</dbReference>
<dbReference type="PANTHER" id="PTHR23080:SF133">
    <property type="entry name" value="SI:CH211-262I1.5-RELATED"/>
    <property type="match status" value="1"/>
</dbReference>
<evidence type="ECO:0000313" key="8">
    <source>
        <dbReference type="EMBL" id="KAL1265543.1"/>
    </source>
</evidence>
<dbReference type="Pfam" id="PF05485">
    <property type="entry name" value="THAP"/>
    <property type="match status" value="1"/>
</dbReference>
<evidence type="ECO:0000256" key="4">
    <source>
        <dbReference type="ARBA" id="ARBA00022833"/>
    </source>
</evidence>
<evidence type="ECO:0000313" key="9">
    <source>
        <dbReference type="Proteomes" id="UP001558613"/>
    </source>
</evidence>
<dbReference type="Proteomes" id="UP001558613">
    <property type="component" value="Unassembled WGS sequence"/>
</dbReference>
<evidence type="ECO:0000256" key="5">
    <source>
        <dbReference type="ARBA" id="ARBA00023125"/>
    </source>
</evidence>
<dbReference type="SMART" id="SM00692">
    <property type="entry name" value="DM3"/>
    <property type="match status" value="1"/>
</dbReference>
<organism evidence="8 9">
    <name type="scientific">Cirrhinus molitorella</name>
    <name type="common">mud carp</name>
    <dbReference type="NCBI Taxonomy" id="172907"/>
    <lineage>
        <taxon>Eukaryota</taxon>
        <taxon>Metazoa</taxon>
        <taxon>Chordata</taxon>
        <taxon>Craniata</taxon>
        <taxon>Vertebrata</taxon>
        <taxon>Euteleostomi</taxon>
        <taxon>Actinopterygii</taxon>
        <taxon>Neopterygii</taxon>
        <taxon>Teleostei</taxon>
        <taxon>Ostariophysi</taxon>
        <taxon>Cypriniformes</taxon>
        <taxon>Cyprinidae</taxon>
        <taxon>Labeoninae</taxon>
        <taxon>Labeonini</taxon>
        <taxon>Cirrhinus</taxon>
    </lineage>
</organism>
<reference evidence="8 9" key="1">
    <citation type="submission" date="2023-09" db="EMBL/GenBank/DDBJ databases">
        <authorList>
            <person name="Wang M."/>
        </authorList>
    </citation>
    <scope>NUCLEOTIDE SEQUENCE [LARGE SCALE GENOMIC DNA]</scope>
    <source>
        <strain evidence="8">GT-2023</strain>
        <tissue evidence="8">Liver</tissue>
    </source>
</reference>
<keyword evidence="4" id="KW-0862">Zinc</keyword>
<dbReference type="Gene3D" id="6.20.210.20">
    <property type="entry name" value="THAP domain"/>
    <property type="match status" value="1"/>
</dbReference>